<dbReference type="Gene3D" id="2.30.30.40">
    <property type="entry name" value="SH3 Domains"/>
    <property type="match status" value="1"/>
</dbReference>
<gene>
    <name evidence="2" type="ORF">S01H1_46203</name>
</gene>
<accession>X0V3T5</accession>
<feature type="domain" description="SH3b" evidence="1">
    <location>
        <begin position="30"/>
        <end position="82"/>
    </location>
</feature>
<dbReference type="Pfam" id="PF08239">
    <property type="entry name" value="SH3_3"/>
    <property type="match status" value="1"/>
</dbReference>
<name>X0V3T5_9ZZZZ</name>
<feature type="non-terminal residue" evidence="2">
    <location>
        <position position="103"/>
    </location>
</feature>
<organism evidence="2">
    <name type="scientific">marine sediment metagenome</name>
    <dbReference type="NCBI Taxonomy" id="412755"/>
    <lineage>
        <taxon>unclassified sequences</taxon>
        <taxon>metagenomes</taxon>
        <taxon>ecological metagenomes</taxon>
    </lineage>
</organism>
<evidence type="ECO:0000313" key="2">
    <source>
        <dbReference type="EMBL" id="GAG06032.1"/>
    </source>
</evidence>
<proteinExistence type="predicted"/>
<dbReference type="AlphaFoldDB" id="X0V3T5"/>
<dbReference type="EMBL" id="BARS01029570">
    <property type="protein sequence ID" value="GAG06032.1"/>
    <property type="molecule type" value="Genomic_DNA"/>
</dbReference>
<protein>
    <recommendedName>
        <fullName evidence="1">SH3b domain-containing protein</fullName>
    </recommendedName>
</protein>
<evidence type="ECO:0000259" key="1">
    <source>
        <dbReference type="Pfam" id="PF08239"/>
    </source>
</evidence>
<comment type="caution">
    <text evidence="2">The sequence shown here is derived from an EMBL/GenBank/DDBJ whole genome shotgun (WGS) entry which is preliminary data.</text>
</comment>
<dbReference type="InterPro" id="IPR003646">
    <property type="entry name" value="SH3-like_bac-type"/>
</dbReference>
<sequence length="103" mass="11226">MRLVSKLVLSVLLLCTSLSVFAADAYVNADVNLRSGPGTEYPAVTVVPRWTGLQVQGCVEGYSWCDVLVGADRGWIYAQYLQFVQNNNETVYLDGNGPQLGIP</sequence>
<reference evidence="2" key="1">
    <citation type="journal article" date="2014" name="Front. Microbiol.">
        <title>High frequency of phylogenetically diverse reductive dehalogenase-homologous genes in deep subseafloor sedimentary metagenomes.</title>
        <authorList>
            <person name="Kawai M."/>
            <person name="Futagami T."/>
            <person name="Toyoda A."/>
            <person name="Takaki Y."/>
            <person name="Nishi S."/>
            <person name="Hori S."/>
            <person name="Arai W."/>
            <person name="Tsubouchi T."/>
            <person name="Morono Y."/>
            <person name="Uchiyama I."/>
            <person name="Ito T."/>
            <person name="Fujiyama A."/>
            <person name="Inagaki F."/>
            <person name="Takami H."/>
        </authorList>
    </citation>
    <scope>NUCLEOTIDE SEQUENCE</scope>
    <source>
        <strain evidence="2">Expedition CK06-06</strain>
    </source>
</reference>